<reference evidence="2" key="1">
    <citation type="submission" date="2015-07" db="EMBL/GenBank/DDBJ databases">
        <title>MeaNS - Measles Nucleotide Surveillance Program.</title>
        <authorList>
            <person name="Tran T."/>
            <person name="Druce J."/>
        </authorList>
    </citation>
    <scope>NUCLEOTIDE SEQUENCE</scope>
    <source>
        <strain evidence="2">UCB-OBI-ISO-001</strain>
        <tissue evidence="2">Gonad</tissue>
    </source>
</reference>
<keyword evidence="1" id="KW-0732">Signal</keyword>
<proteinExistence type="predicted"/>
<evidence type="ECO:0008006" key="3">
    <source>
        <dbReference type="Google" id="ProtNLM"/>
    </source>
</evidence>
<accession>A0A0L8HNZ4</accession>
<name>A0A0L8HNZ4_OCTBM</name>
<dbReference type="AlphaFoldDB" id="A0A0L8HNZ4"/>
<gene>
    <name evidence="2" type="ORF">OCBIM_22011228mg</name>
</gene>
<protein>
    <recommendedName>
        <fullName evidence="3">Fibrinogen C-terminal domain-containing protein</fullName>
    </recommendedName>
</protein>
<sequence>MCISVCVCVLFACITWENSFCSTHEKIMGKKCGGDGSCGGSNGGGDGSGGSSGGGDGSGGSGGGCGGRWCYKLDDGGGGEWLTIDGSD</sequence>
<feature type="non-terminal residue" evidence="2">
    <location>
        <position position="88"/>
    </location>
</feature>
<evidence type="ECO:0000313" key="2">
    <source>
        <dbReference type="EMBL" id="KOF90460.1"/>
    </source>
</evidence>
<feature type="chain" id="PRO_5005583830" description="Fibrinogen C-terminal domain-containing protein" evidence="1">
    <location>
        <begin position="22"/>
        <end position="88"/>
    </location>
</feature>
<feature type="signal peptide" evidence="1">
    <location>
        <begin position="1"/>
        <end position="21"/>
    </location>
</feature>
<evidence type="ECO:0000256" key="1">
    <source>
        <dbReference type="SAM" id="SignalP"/>
    </source>
</evidence>
<organism evidence="2">
    <name type="scientific">Octopus bimaculoides</name>
    <name type="common">California two-spotted octopus</name>
    <dbReference type="NCBI Taxonomy" id="37653"/>
    <lineage>
        <taxon>Eukaryota</taxon>
        <taxon>Metazoa</taxon>
        <taxon>Spiralia</taxon>
        <taxon>Lophotrochozoa</taxon>
        <taxon>Mollusca</taxon>
        <taxon>Cephalopoda</taxon>
        <taxon>Coleoidea</taxon>
        <taxon>Octopodiformes</taxon>
        <taxon>Octopoda</taxon>
        <taxon>Incirrata</taxon>
        <taxon>Octopodidae</taxon>
        <taxon>Octopus</taxon>
    </lineage>
</organism>
<dbReference type="EMBL" id="KQ417763">
    <property type="protein sequence ID" value="KOF90460.1"/>
    <property type="molecule type" value="Genomic_DNA"/>
</dbReference>